<dbReference type="Proteomes" id="UP000038622">
    <property type="component" value="Unassembled WGS sequence"/>
</dbReference>
<reference evidence="4" key="2">
    <citation type="submission" date="2014-12" db="EMBL/GenBank/DDBJ databases">
        <authorList>
            <person name="Smet A."/>
        </authorList>
    </citation>
    <scope>NUCLEOTIDE SEQUENCE [LARGE SCALE GENOMIC DNA]</scope>
</reference>
<dbReference type="EMBL" id="CDMH01000038">
    <property type="protein sequence ID" value="CRF42648.1"/>
    <property type="molecule type" value="Genomic_DNA"/>
</dbReference>
<evidence type="ECO:0000313" key="1">
    <source>
        <dbReference type="EMBL" id="CRF41657.1"/>
    </source>
</evidence>
<evidence type="ECO:0000313" key="3">
    <source>
        <dbReference type="EMBL" id="CRF44890.1"/>
    </source>
</evidence>
<dbReference type="EMBL" id="CDML01000048">
    <property type="protein sequence ID" value="CRF41657.1"/>
    <property type="molecule type" value="Genomic_DNA"/>
</dbReference>
<dbReference type="InterPro" id="IPR017945">
    <property type="entry name" value="DHBP_synth_RibB-like_a/b_dom"/>
</dbReference>
<accession>A0A0K2XAQ4</accession>
<organism evidence="2 6">
    <name type="scientific">Helicobacter ailurogastricus</name>
    <dbReference type="NCBI Taxonomy" id="1578720"/>
    <lineage>
        <taxon>Bacteria</taxon>
        <taxon>Pseudomonadati</taxon>
        <taxon>Campylobacterota</taxon>
        <taxon>Epsilonproteobacteria</taxon>
        <taxon>Campylobacterales</taxon>
        <taxon>Helicobacteraceae</taxon>
        <taxon>Helicobacter</taxon>
    </lineage>
</organism>
<evidence type="ECO:0000313" key="6">
    <source>
        <dbReference type="Proteomes" id="UP000045175"/>
    </source>
</evidence>
<gene>
    <name evidence="1" type="ORF">HAL011_14650</name>
    <name evidence="2" type="ORF">HAL013_08430</name>
    <name evidence="3" type="ORF">HAL09_15100</name>
</gene>
<dbReference type="AlphaFoldDB" id="A0A0K2XAQ4"/>
<reference evidence="2" key="1">
    <citation type="submission" date="2014-12" db="EMBL/GenBank/DDBJ databases">
        <title>Whole genome sequences of four Staphylococcus schleiferi canine isolates.</title>
        <authorList>
            <person name="Misic A.M."/>
            <person name="Cain C."/>
            <person name="Morris D.O."/>
            <person name="Rankin S."/>
            <person name="Beiting D."/>
        </authorList>
    </citation>
    <scope>NUCLEOTIDE SEQUENCE</scope>
    <source>
        <strain evidence="1">ASB11</strain>
        <strain evidence="2">ASB13</strain>
        <strain evidence="3">ASB9</strain>
    </source>
</reference>
<dbReference type="Proteomes" id="UP000041394">
    <property type="component" value="Unassembled WGS sequence"/>
</dbReference>
<dbReference type="STRING" id="1578720.HAL011_14650"/>
<evidence type="ECO:0000313" key="4">
    <source>
        <dbReference type="Proteomes" id="UP000038622"/>
    </source>
</evidence>
<dbReference type="SUPFAM" id="SSF55821">
    <property type="entry name" value="YrdC/RibB"/>
    <property type="match status" value="1"/>
</dbReference>
<proteinExistence type="predicted"/>
<dbReference type="EMBL" id="CDMN01000063">
    <property type="protein sequence ID" value="CRF44890.1"/>
    <property type="molecule type" value="Genomic_DNA"/>
</dbReference>
<keyword evidence="4" id="KW-1185">Reference proteome</keyword>
<reference evidence="5 6" key="3">
    <citation type="submission" date="2014-12" db="EMBL/GenBank/DDBJ databases">
        <authorList>
            <person name="Jaenicke S."/>
        </authorList>
    </citation>
    <scope>NUCLEOTIDE SEQUENCE [LARGE SCALE GENOMIC DNA]</scope>
</reference>
<dbReference type="Proteomes" id="UP000045175">
    <property type="component" value="Unassembled WGS sequence"/>
</dbReference>
<protein>
    <submittedName>
        <fullName evidence="2">TsaC protein (YrdC domain) required for threonylcarbamoyladenosine t(6)A37 modification in tRNA</fullName>
    </submittedName>
</protein>
<sequence length="149" mass="16822">MQASKENLNARLGVLLAQSDTTVGFFSHDQDQLNRAKNSPKNKPLLRVGACFKDLPRVPPKHRRLVRRLKATFIYKGQAFRVVQDPETLVFLKRLGIVFSTSANLSGQSHDPKIAFALADTIIEDRRGLAARSPSKIIKLGRSYKRRLR</sequence>
<evidence type="ECO:0000313" key="2">
    <source>
        <dbReference type="EMBL" id="CRF42648.1"/>
    </source>
</evidence>
<name>A0A0K2XAQ4_9HELI</name>
<dbReference type="RefSeq" id="WP_197271591.1">
    <property type="nucleotide sequence ID" value="NZ_CDMH01000038.1"/>
</dbReference>
<evidence type="ECO:0000313" key="5">
    <source>
        <dbReference type="Proteomes" id="UP000041394"/>
    </source>
</evidence>